<organism evidence="1 2">
    <name type="scientific">Beggiatoa leptomitoformis</name>
    <dbReference type="NCBI Taxonomy" id="288004"/>
    <lineage>
        <taxon>Bacteria</taxon>
        <taxon>Pseudomonadati</taxon>
        <taxon>Pseudomonadota</taxon>
        <taxon>Gammaproteobacteria</taxon>
        <taxon>Thiotrichales</taxon>
        <taxon>Thiotrichaceae</taxon>
        <taxon>Beggiatoa</taxon>
    </lineage>
</organism>
<name>A0A2N9YE89_9GAMM</name>
<reference evidence="2" key="1">
    <citation type="submission" date="2016-12" db="EMBL/GenBank/DDBJ databases">
        <title>Complete Genome Sequence of Beggiatoa leptomitiformis D-401.</title>
        <authorList>
            <person name="Fomenkov A."/>
            <person name="Vincze T."/>
            <person name="Grabovich M."/>
            <person name="Anton B.P."/>
            <person name="Dubinina G."/>
            <person name="Orlova M."/>
            <person name="Belousova E."/>
            <person name="Roberts R.J."/>
        </authorList>
    </citation>
    <scope>NUCLEOTIDE SEQUENCE [LARGE SCALE GENOMIC DNA]</scope>
    <source>
        <strain evidence="2">D-401</strain>
    </source>
</reference>
<accession>A0A2N9YE89</accession>
<evidence type="ECO:0000313" key="1">
    <source>
        <dbReference type="EMBL" id="AUI68669.1"/>
    </source>
</evidence>
<sequence length="60" mass="7084">MNKEKQLAFARRQGCGQQCTLLNGFDYCDCVESRKFFQTLNKQLFEIESHPLSAIRQEHF</sequence>
<dbReference type="OrthoDB" id="9897324at2"/>
<keyword evidence="2" id="KW-1185">Reference proteome</keyword>
<dbReference type="AlphaFoldDB" id="A0A2N9YE89"/>
<gene>
    <name evidence="1" type="ORF">BLE401_08105</name>
</gene>
<dbReference type="Proteomes" id="UP000234271">
    <property type="component" value="Chromosome"/>
</dbReference>
<proteinExistence type="predicted"/>
<protein>
    <submittedName>
        <fullName evidence="1">Uncharacterized protein</fullName>
    </submittedName>
</protein>
<dbReference type="RefSeq" id="WP_062154568.1">
    <property type="nucleotide sequence ID" value="NZ_CP012373.2"/>
</dbReference>
<dbReference type="KEGG" id="blep:AL038_16145"/>
<dbReference type="EMBL" id="CP018889">
    <property type="protein sequence ID" value="AUI68669.1"/>
    <property type="molecule type" value="Genomic_DNA"/>
</dbReference>
<evidence type="ECO:0000313" key="2">
    <source>
        <dbReference type="Proteomes" id="UP000234271"/>
    </source>
</evidence>
<dbReference type="STRING" id="288004.AL038_16145"/>